<comment type="caution">
    <text evidence="1">The sequence shown here is derived from an EMBL/GenBank/DDBJ whole genome shotgun (WGS) entry which is preliminary data.</text>
</comment>
<accession>A0ACC0KYK3</accession>
<organism evidence="1 2">
    <name type="scientific">Choristoneura fumiferana</name>
    <name type="common">Spruce budworm moth</name>
    <name type="synonym">Archips fumiferana</name>
    <dbReference type="NCBI Taxonomy" id="7141"/>
    <lineage>
        <taxon>Eukaryota</taxon>
        <taxon>Metazoa</taxon>
        <taxon>Ecdysozoa</taxon>
        <taxon>Arthropoda</taxon>
        <taxon>Hexapoda</taxon>
        <taxon>Insecta</taxon>
        <taxon>Pterygota</taxon>
        <taxon>Neoptera</taxon>
        <taxon>Endopterygota</taxon>
        <taxon>Lepidoptera</taxon>
        <taxon>Glossata</taxon>
        <taxon>Ditrysia</taxon>
        <taxon>Tortricoidea</taxon>
        <taxon>Tortricidae</taxon>
        <taxon>Tortricinae</taxon>
        <taxon>Choristoneura</taxon>
    </lineage>
</organism>
<protein>
    <submittedName>
        <fullName evidence="1">Uncharacterized protein</fullName>
    </submittedName>
</protein>
<reference evidence="1 2" key="1">
    <citation type="journal article" date="2022" name="Genome Biol. Evol.">
        <title>The Spruce Budworm Genome: Reconstructing the Evolutionary History of Antifreeze Proteins.</title>
        <authorList>
            <person name="Beliveau C."/>
            <person name="Gagne P."/>
            <person name="Picq S."/>
            <person name="Vernygora O."/>
            <person name="Keeling C.I."/>
            <person name="Pinkney K."/>
            <person name="Doucet D."/>
            <person name="Wen F."/>
            <person name="Johnston J.S."/>
            <person name="Maaroufi H."/>
            <person name="Boyle B."/>
            <person name="Laroche J."/>
            <person name="Dewar K."/>
            <person name="Juretic N."/>
            <person name="Blackburn G."/>
            <person name="Nisole A."/>
            <person name="Brunet B."/>
            <person name="Brandao M."/>
            <person name="Lumley L."/>
            <person name="Duan J."/>
            <person name="Quan G."/>
            <person name="Lucarotti C.J."/>
            <person name="Roe A.D."/>
            <person name="Sperling F.A.H."/>
            <person name="Levesque R.C."/>
            <person name="Cusson M."/>
        </authorList>
    </citation>
    <scope>NUCLEOTIDE SEQUENCE [LARGE SCALE GENOMIC DNA]</scope>
    <source>
        <strain evidence="1">Glfc:IPQL:Cfum</strain>
    </source>
</reference>
<dbReference type="Proteomes" id="UP001064048">
    <property type="component" value="Chromosome 27"/>
</dbReference>
<proteinExistence type="predicted"/>
<gene>
    <name evidence="1" type="ORF">MSG28_015184</name>
</gene>
<sequence>MLREYILSVVWVLCGASYHEQYRVPLTCTDKWESYVFENKEYLVQNLAINWENAKIMCRGHHNGSLAVLDTKEKAEFMAEALAESQFAIDSAWVGARRFGADDPAGYRWDNSLELRRTAADVLASELDGTWQYPAWQNRTHVPVPESGADCVAVQRVHHDHPVFLDLPCELQRPFICERDAQVPNIVKELKTVRCRTGLYRMYDGLLTWHQAAAYCVVRKMSLANIASMRCLKKLGMTMLKTRPSIENAWVGAKGELGKWQWLDSGASIFQPSAFNDLKDKSLWPPMRDRNSVKQNGCLQLDRHATHAPVFLEARCERKMQFICYQEVTTLRAPTPPPSDENYYYVLVKQLLYWQHAYDNCIKMNGTLATLDSSDIMTQLLLLMGENKEEPVRHVWISGRLNMTKDISTDAVTYLWYNPVNKKRIPDPKNFGQQVFGAYMPPWLEDEFTTDNSCLNLDRQNHLNGLVYGLPCDMPQYSVCMIGQSIRVKHKTAVQPSRKTDVHVKLPPELAMRLRSRKREPLSVKRNSSKVTKLKPKPLTSRISPPNAAWKKVLQRDTSKNVLQPDPTRICITRSQNLKNRPVRTLVKSMEKTENKMDKLKERTKKPIFQTVVRSSNKDIVTSTTKLRSEKTQNDKVTTTSKPKIKDVRTTKSAQLRHSSLNREKKPEAVEISSPRKTRRMDKNEKSASLNNSPIRKVRQLGIPSLKSKIAVSSTNESPKKKTKTKAAVVPEQNNWSTDDNDVTMYEPHTTTFVDFPGPKSEESDSETQVESSLCLPNDCLNDFIAIAECARLITEELPANDDDINYLADRAAKVMTTDKEESRKNSTEKRVVKRRKSSNDLEMYQPTSTTDDIDVCADFLASEEKYVQVLDLDETLVHCSLQELPDASFHFPVLFQDCRYTMPPWLEDEFTTDNSCLNLDRQNHLNGLVYGLPCDMPQYSVCMIGQSIRVKHKTAVQPSRKTDVHRKILEQSLLQKAVQLLHRLGSKLELEHE</sequence>
<evidence type="ECO:0000313" key="1">
    <source>
        <dbReference type="EMBL" id="KAI8441619.1"/>
    </source>
</evidence>
<name>A0ACC0KYK3_CHOFU</name>
<dbReference type="EMBL" id="CM046127">
    <property type="protein sequence ID" value="KAI8441619.1"/>
    <property type="molecule type" value="Genomic_DNA"/>
</dbReference>
<evidence type="ECO:0000313" key="2">
    <source>
        <dbReference type="Proteomes" id="UP001064048"/>
    </source>
</evidence>
<keyword evidence="2" id="KW-1185">Reference proteome</keyword>